<reference evidence="2 3" key="1">
    <citation type="submission" date="2016-11" db="EMBL/GenBank/DDBJ databases">
        <authorList>
            <person name="Varghese N."/>
            <person name="Submissions S."/>
        </authorList>
    </citation>
    <scope>NUCLEOTIDE SEQUENCE [LARGE SCALE GENOMIC DNA]</scope>
    <source>
        <strain evidence="2 3">DSM 20664</strain>
    </source>
</reference>
<keyword evidence="1" id="KW-1133">Transmembrane helix</keyword>
<comment type="caution">
    <text evidence="2">The sequence shown here is derived from an EMBL/GenBank/DDBJ whole genome shotgun (WGS) entry which is preliminary data.</text>
</comment>
<feature type="transmembrane region" description="Helical" evidence="1">
    <location>
        <begin position="70"/>
        <end position="94"/>
    </location>
</feature>
<gene>
    <name evidence="2" type="ORF">SAMN05444368_1783</name>
</gene>
<name>A0ABY1JF36_9BACT</name>
<accession>A0ABY1JF36</accession>
<sequence length="132" mass="14287">MVIAISIIIGMIFYYRTGIATGGIISPGLLAIKYFSWQLFAIAIAYSMIILLVLEVLVRVFGVYGRQRTCFALLLAAFLGIISSSSLPWIGWIVPGLMAADMQRQGILPTTLGLLVVSGLSLLTGQLIYGIF</sequence>
<organism evidence="2 3">
    <name type="scientific">Acetomicrobium flavidum</name>
    <dbReference type="NCBI Taxonomy" id="49896"/>
    <lineage>
        <taxon>Bacteria</taxon>
        <taxon>Thermotogati</taxon>
        <taxon>Synergistota</taxon>
        <taxon>Synergistia</taxon>
        <taxon>Synergistales</taxon>
        <taxon>Acetomicrobiaceae</taxon>
        <taxon>Acetomicrobium</taxon>
    </lineage>
</organism>
<feature type="transmembrane region" description="Helical" evidence="1">
    <location>
        <begin position="12"/>
        <end position="32"/>
    </location>
</feature>
<feature type="transmembrane region" description="Helical" evidence="1">
    <location>
        <begin position="38"/>
        <end position="58"/>
    </location>
</feature>
<keyword evidence="3" id="KW-1185">Reference proteome</keyword>
<evidence type="ECO:0000313" key="2">
    <source>
        <dbReference type="EMBL" id="SIN76399.1"/>
    </source>
</evidence>
<dbReference type="EMBL" id="FSQZ01000001">
    <property type="protein sequence ID" value="SIN76399.1"/>
    <property type="molecule type" value="Genomic_DNA"/>
</dbReference>
<evidence type="ECO:0000313" key="3">
    <source>
        <dbReference type="Proteomes" id="UP000185093"/>
    </source>
</evidence>
<dbReference type="Pfam" id="PF14102">
    <property type="entry name" value="Caps_synth_CapC"/>
    <property type="match status" value="1"/>
</dbReference>
<protein>
    <submittedName>
        <fullName evidence="2">Capsule biosynthesis CapC</fullName>
    </submittedName>
</protein>
<dbReference type="Proteomes" id="UP000185093">
    <property type="component" value="Unassembled WGS sequence"/>
</dbReference>
<keyword evidence="1" id="KW-0812">Transmembrane</keyword>
<feature type="transmembrane region" description="Helical" evidence="1">
    <location>
        <begin position="106"/>
        <end position="129"/>
    </location>
</feature>
<dbReference type="InterPro" id="IPR008338">
    <property type="entry name" value="Capsule_biosynth_CapC"/>
</dbReference>
<dbReference type="RefSeq" id="WP_074199947.1">
    <property type="nucleotide sequence ID" value="NZ_DAONLC010000010.1"/>
</dbReference>
<keyword evidence="1" id="KW-0472">Membrane</keyword>
<proteinExistence type="predicted"/>
<evidence type="ECO:0000256" key="1">
    <source>
        <dbReference type="SAM" id="Phobius"/>
    </source>
</evidence>